<feature type="region of interest" description="Disordered" evidence="1">
    <location>
        <begin position="223"/>
        <end position="244"/>
    </location>
</feature>
<evidence type="ECO:0000313" key="2">
    <source>
        <dbReference type="EMBL" id="BCJ90066.1"/>
    </source>
</evidence>
<evidence type="ECO:0000256" key="1">
    <source>
        <dbReference type="SAM" id="MobiDB-lite"/>
    </source>
</evidence>
<dbReference type="Gene3D" id="1.25.40.10">
    <property type="entry name" value="Tetratricopeptide repeat domain"/>
    <property type="match status" value="1"/>
</dbReference>
<protein>
    <recommendedName>
        <fullName evidence="4">Sel1 repeat family protein</fullName>
    </recommendedName>
</protein>
<accession>A0A6S6QL84</accession>
<dbReference type="InterPro" id="IPR006597">
    <property type="entry name" value="Sel1-like"/>
</dbReference>
<evidence type="ECO:0000313" key="3">
    <source>
        <dbReference type="Proteomes" id="UP000515317"/>
    </source>
</evidence>
<dbReference type="KEGG" id="tso:IZ6_08010"/>
<dbReference type="InterPro" id="IPR052945">
    <property type="entry name" value="Mitotic_Regulator"/>
</dbReference>
<keyword evidence="3" id="KW-1185">Reference proteome</keyword>
<proteinExistence type="predicted"/>
<dbReference type="PANTHER" id="PTHR43628">
    <property type="entry name" value="ACTIVATOR OF C KINASE PROTEIN 1-RELATED"/>
    <property type="match status" value="1"/>
</dbReference>
<evidence type="ECO:0008006" key="4">
    <source>
        <dbReference type="Google" id="ProtNLM"/>
    </source>
</evidence>
<reference evidence="2 3" key="1">
    <citation type="submission" date="2020-08" db="EMBL/GenBank/DDBJ databases">
        <title>Genome sequence of Rhizobiales bacterium strain IZ6.</title>
        <authorList>
            <person name="Nakai R."/>
            <person name="Naganuma T."/>
        </authorList>
    </citation>
    <scope>NUCLEOTIDE SEQUENCE [LARGE SCALE GENOMIC DNA]</scope>
    <source>
        <strain evidence="2 3">IZ6</strain>
    </source>
</reference>
<organism evidence="2 3">
    <name type="scientific">Terrihabitans soli</name>
    <dbReference type="NCBI Taxonomy" id="708113"/>
    <lineage>
        <taxon>Bacteria</taxon>
        <taxon>Pseudomonadati</taxon>
        <taxon>Pseudomonadota</taxon>
        <taxon>Alphaproteobacteria</taxon>
        <taxon>Hyphomicrobiales</taxon>
        <taxon>Terrihabitans</taxon>
    </lineage>
</organism>
<dbReference type="Proteomes" id="UP000515317">
    <property type="component" value="Chromosome"/>
</dbReference>
<dbReference type="SMART" id="SM00671">
    <property type="entry name" value="SEL1"/>
    <property type="match status" value="5"/>
</dbReference>
<dbReference type="InterPro" id="IPR011990">
    <property type="entry name" value="TPR-like_helical_dom_sf"/>
</dbReference>
<dbReference type="SUPFAM" id="SSF81901">
    <property type="entry name" value="HCP-like"/>
    <property type="match status" value="1"/>
</dbReference>
<dbReference type="AlphaFoldDB" id="A0A6S6QL84"/>
<gene>
    <name evidence="2" type="ORF">IZ6_08010</name>
</gene>
<sequence>MRALVEKSPQIGARLVESAAKYGLLSAQLTFARMLLHGHGVPVDQASACRWFAVAAETGDPEAINMLGRCHEFGWGVPVNRHNAASYYRQASRKNYASAQYNLGQILLAGQPSPAERREGLGWHLVAAKAGHAKSMNVVGRFCEEGWEMPKSVDNAIGWFRKAAEAGDCWGQFNLGRVLADDGDIDQALVWLARSIEEGDDEFVAAIIPSLRQHPDPAVRALGEAAARQDPKTASAGPELYPEPHRQARSRLGLGWLFGGPSGAPAR</sequence>
<name>A0A6S6QL84_9HYPH</name>
<dbReference type="PANTHER" id="PTHR43628:SF1">
    <property type="entry name" value="CHITIN SYNTHASE REGULATORY FACTOR 2-RELATED"/>
    <property type="match status" value="1"/>
</dbReference>
<dbReference type="EMBL" id="AP023361">
    <property type="protein sequence ID" value="BCJ90066.1"/>
    <property type="molecule type" value="Genomic_DNA"/>
</dbReference>
<dbReference type="Pfam" id="PF08238">
    <property type="entry name" value="Sel1"/>
    <property type="match status" value="5"/>
</dbReference>